<dbReference type="InterPro" id="IPR027359">
    <property type="entry name" value="Volt_channel_dom_sf"/>
</dbReference>
<evidence type="ECO:0000259" key="13">
    <source>
        <dbReference type="Pfam" id="PF00520"/>
    </source>
</evidence>
<dbReference type="GO" id="GO:0001508">
    <property type="term" value="P:action potential"/>
    <property type="evidence" value="ECO:0007669"/>
    <property type="project" value="TreeGrafter"/>
</dbReference>
<reference evidence="16" key="1">
    <citation type="submission" date="2022-11" db="UniProtKB">
        <authorList>
            <consortium name="WormBaseParasite"/>
        </authorList>
    </citation>
    <scope>IDENTIFICATION</scope>
</reference>
<keyword evidence="6" id="KW-0851">Voltage-gated channel</keyword>
<dbReference type="InterPro" id="IPR028325">
    <property type="entry name" value="VG_K_chnl"/>
</dbReference>
<feature type="transmembrane region" description="Helical" evidence="12">
    <location>
        <begin position="352"/>
        <end position="374"/>
    </location>
</feature>
<evidence type="ECO:0000256" key="9">
    <source>
        <dbReference type="ARBA" id="ARBA00023065"/>
    </source>
</evidence>
<evidence type="ECO:0000256" key="2">
    <source>
        <dbReference type="ARBA" id="ARBA00022448"/>
    </source>
</evidence>
<dbReference type="PANTHER" id="PTHR11537:SF114">
    <property type="entry name" value="BTB DOMAIN-CONTAINING PROTEIN"/>
    <property type="match status" value="1"/>
</dbReference>
<name>A0A914VYK1_9BILA</name>
<dbReference type="Gene3D" id="1.10.287.70">
    <property type="match status" value="1"/>
</dbReference>
<evidence type="ECO:0000256" key="5">
    <source>
        <dbReference type="ARBA" id="ARBA00022826"/>
    </source>
</evidence>
<keyword evidence="10 12" id="KW-0472">Membrane</keyword>
<dbReference type="GO" id="GO:0051260">
    <property type="term" value="P:protein homooligomerization"/>
    <property type="evidence" value="ECO:0007669"/>
    <property type="project" value="InterPro"/>
</dbReference>
<keyword evidence="5" id="KW-0631">Potassium channel</keyword>
<organism evidence="15 16">
    <name type="scientific">Plectus sambesii</name>
    <dbReference type="NCBI Taxonomy" id="2011161"/>
    <lineage>
        <taxon>Eukaryota</taxon>
        <taxon>Metazoa</taxon>
        <taxon>Ecdysozoa</taxon>
        <taxon>Nematoda</taxon>
        <taxon>Chromadorea</taxon>
        <taxon>Plectida</taxon>
        <taxon>Plectina</taxon>
        <taxon>Plectoidea</taxon>
        <taxon>Plectidae</taxon>
        <taxon>Plectus</taxon>
    </lineage>
</organism>
<keyword evidence="9" id="KW-0406">Ion transport</keyword>
<evidence type="ECO:0000256" key="3">
    <source>
        <dbReference type="ARBA" id="ARBA00022538"/>
    </source>
</evidence>
<evidence type="ECO:0000256" key="11">
    <source>
        <dbReference type="ARBA" id="ARBA00023303"/>
    </source>
</evidence>
<keyword evidence="11" id="KW-0407">Ion channel</keyword>
<dbReference type="AlphaFoldDB" id="A0A914VYK1"/>
<dbReference type="Proteomes" id="UP000887566">
    <property type="component" value="Unplaced"/>
</dbReference>
<dbReference type="InterPro" id="IPR003971">
    <property type="entry name" value="K_chnl_volt-dep_Kv5/Kv9"/>
</dbReference>
<sequence length="481" mass="55018">MFLYAKVNNGEPMATTRAFCRQMASGGTILALQQADLRSRSESPGQQSGDSMAVNVLRTSRCSTADCFADGRRRYADDDVEARAPLGRSHNSSLKNDVPDTILRLNIGGASYRIRTRSIAKFGPMTLLGRFVRMNHEHRRQWADWYFEETEEYFFERVPRYFDPIYDFYATGKVHVPKDLCFDKFMAELRYWAVSKSKMDDCCSPFAQFNTSQRTTPEQAEKDQFIGLRCAHLRRRLWLVLEGHSKSMWWKAFEITSTSFVFLSILALILGSIPEFQVPERENARYSAPLATLPPNLTDSSLSSAVGEETEDMVEHPVFNYIENVCVIYFTIEYVVRLWVAPKKIPFIKDFLNVVDLLAIMPFIFEILLLVGGISGDKVRKVRWAFLTMRLLRVLRVVRIAKLGRFSPGLANFALTLRRSKKQMQMVGIVMITVVIFFSTLVYFLEKDAPDSRFTSIPAASWWCIVTMTTVGYGDVVPVTV</sequence>
<dbReference type="GO" id="GO:0005251">
    <property type="term" value="F:delayed rectifier potassium channel activity"/>
    <property type="evidence" value="ECO:0007669"/>
    <property type="project" value="TreeGrafter"/>
</dbReference>
<evidence type="ECO:0000256" key="7">
    <source>
        <dbReference type="ARBA" id="ARBA00022958"/>
    </source>
</evidence>
<evidence type="ECO:0000259" key="14">
    <source>
        <dbReference type="Pfam" id="PF02214"/>
    </source>
</evidence>
<keyword evidence="4 12" id="KW-0812">Transmembrane</keyword>
<protein>
    <submittedName>
        <fullName evidence="16">Uncharacterized protein</fullName>
    </submittedName>
</protein>
<comment type="subcellular location">
    <subcellularLocation>
        <location evidence="1">Membrane</location>
        <topology evidence="1">Multi-pass membrane protein</topology>
    </subcellularLocation>
</comment>
<evidence type="ECO:0000256" key="12">
    <source>
        <dbReference type="SAM" id="Phobius"/>
    </source>
</evidence>
<dbReference type="PRINTS" id="PR00169">
    <property type="entry name" value="KCHANNEL"/>
</dbReference>
<evidence type="ECO:0000256" key="8">
    <source>
        <dbReference type="ARBA" id="ARBA00022989"/>
    </source>
</evidence>
<evidence type="ECO:0000256" key="4">
    <source>
        <dbReference type="ARBA" id="ARBA00022692"/>
    </source>
</evidence>
<feature type="domain" description="Ion transport" evidence="13">
    <location>
        <begin position="251"/>
        <end position="480"/>
    </location>
</feature>
<keyword evidence="7" id="KW-0630">Potassium</keyword>
<evidence type="ECO:0000256" key="6">
    <source>
        <dbReference type="ARBA" id="ARBA00022882"/>
    </source>
</evidence>
<dbReference type="FunFam" id="1.20.120.350:FF:000070">
    <property type="entry name" value="K+ channel tetramerization domain protein"/>
    <property type="match status" value="1"/>
</dbReference>
<dbReference type="Pfam" id="PF02214">
    <property type="entry name" value="BTB_2"/>
    <property type="match status" value="1"/>
</dbReference>
<dbReference type="Pfam" id="PF00520">
    <property type="entry name" value="Ion_trans"/>
    <property type="match status" value="1"/>
</dbReference>
<keyword evidence="8 12" id="KW-1133">Transmembrane helix</keyword>
<dbReference type="GO" id="GO:0008076">
    <property type="term" value="C:voltage-gated potassium channel complex"/>
    <property type="evidence" value="ECO:0007669"/>
    <property type="project" value="InterPro"/>
</dbReference>
<dbReference type="InterPro" id="IPR011333">
    <property type="entry name" value="SKP1/BTB/POZ_sf"/>
</dbReference>
<dbReference type="SUPFAM" id="SSF54695">
    <property type="entry name" value="POZ domain"/>
    <property type="match status" value="1"/>
</dbReference>
<evidence type="ECO:0000256" key="10">
    <source>
        <dbReference type="ARBA" id="ARBA00023136"/>
    </source>
</evidence>
<dbReference type="SUPFAM" id="SSF81324">
    <property type="entry name" value="Voltage-gated potassium channels"/>
    <property type="match status" value="1"/>
</dbReference>
<keyword evidence="3" id="KW-0633">Potassium transport</keyword>
<evidence type="ECO:0000256" key="1">
    <source>
        <dbReference type="ARBA" id="ARBA00004141"/>
    </source>
</evidence>
<dbReference type="InterPro" id="IPR003131">
    <property type="entry name" value="T1-type_BTB"/>
</dbReference>
<feature type="transmembrane region" description="Helical" evidence="12">
    <location>
        <begin position="427"/>
        <end position="445"/>
    </location>
</feature>
<accession>A0A914VYK1</accession>
<dbReference type="Gene3D" id="1.20.120.350">
    <property type="entry name" value="Voltage-gated potassium channels. Chain C"/>
    <property type="match status" value="1"/>
</dbReference>
<feature type="domain" description="Potassium channel tetramerisation-type BTB" evidence="14">
    <location>
        <begin position="103"/>
        <end position="202"/>
    </location>
</feature>
<dbReference type="WBParaSite" id="PSAMB.scaffold2829size21016.g19306.t1">
    <property type="protein sequence ID" value="PSAMB.scaffold2829size21016.g19306.t1"/>
    <property type="gene ID" value="PSAMB.scaffold2829size21016.g19306"/>
</dbReference>
<keyword evidence="15" id="KW-1185">Reference proteome</keyword>
<evidence type="ECO:0000313" key="16">
    <source>
        <dbReference type="WBParaSite" id="PSAMB.scaffold2829size21016.g19306.t1"/>
    </source>
</evidence>
<dbReference type="PRINTS" id="PR01494">
    <property type="entry name" value="KV9CHANNEL"/>
</dbReference>
<evidence type="ECO:0000313" key="15">
    <source>
        <dbReference type="Proteomes" id="UP000887566"/>
    </source>
</evidence>
<keyword evidence="2" id="KW-0813">Transport</keyword>
<dbReference type="PANTHER" id="PTHR11537">
    <property type="entry name" value="VOLTAGE-GATED POTASSIUM CHANNEL"/>
    <property type="match status" value="1"/>
</dbReference>
<proteinExistence type="predicted"/>
<dbReference type="InterPro" id="IPR005821">
    <property type="entry name" value="Ion_trans_dom"/>
</dbReference>
<dbReference type="Gene3D" id="3.30.710.10">
    <property type="entry name" value="Potassium Channel Kv1.1, Chain A"/>
    <property type="match status" value="1"/>
</dbReference>